<keyword evidence="2" id="KW-0326">Glycosidase</keyword>
<gene>
    <name evidence="7" type="ORF">Acor_46830</name>
</gene>
<dbReference type="Gene3D" id="2.60.40.290">
    <property type="match status" value="1"/>
</dbReference>
<comment type="caution">
    <text evidence="7">The sequence shown here is derived from an EMBL/GenBank/DDBJ whole genome shotgun (WGS) entry which is preliminary data.</text>
</comment>
<dbReference type="SUPFAM" id="SSF49384">
    <property type="entry name" value="Carbohydrate-binding domain"/>
    <property type="match status" value="1"/>
</dbReference>
<evidence type="ECO:0008006" key="9">
    <source>
        <dbReference type="Google" id="ProtNLM"/>
    </source>
</evidence>
<dbReference type="AlphaFoldDB" id="A0A5M3W0H1"/>
<feature type="domain" description="CBM2" evidence="6">
    <location>
        <begin position="117"/>
        <end position="228"/>
    </location>
</feature>
<feature type="signal peptide" evidence="4">
    <location>
        <begin position="1"/>
        <end position="24"/>
    </location>
</feature>
<keyword evidence="8" id="KW-1185">Reference proteome</keyword>
<keyword evidence="1" id="KW-0119">Carbohydrate metabolism</keyword>
<evidence type="ECO:0000256" key="2">
    <source>
        <dbReference type="ARBA" id="ARBA00023295"/>
    </source>
</evidence>
<evidence type="ECO:0000256" key="4">
    <source>
        <dbReference type="SAM" id="SignalP"/>
    </source>
</evidence>
<dbReference type="Gene3D" id="2.60.40.10">
    <property type="entry name" value="Immunoglobulins"/>
    <property type="match status" value="1"/>
</dbReference>
<dbReference type="InterPro" id="IPR013783">
    <property type="entry name" value="Ig-like_fold"/>
</dbReference>
<organism evidence="7 8">
    <name type="scientific">Acrocarpospora corrugata</name>
    <dbReference type="NCBI Taxonomy" id="35763"/>
    <lineage>
        <taxon>Bacteria</taxon>
        <taxon>Bacillati</taxon>
        <taxon>Actinomycetota</taxon>
        <taxon>Actinomycetes</taxon>
        <taxon>Streptosporangiales</taxon>
        <taxon>Streptosporangiaceae</taxon>
        <taxon>Acrocarpospora</taxon>
    </lineage>
</organism>
<feature type="domain" description="Fibronectin type-III" evidence="5">
    <location>
        <begin position="33"/>
        <end position="124"/>
    </location>
</feature>
<evidence type="ECO:0000259" key="5">
    <source>
        <dbReference type="PROSITE" id="PS50853"/>
    </source>
</evidence>
<accession>A0A5M3W0H1</accession>
<name>A0A5M3W0H1_9ACTN</name>
<keyword evidence="3" id="KW-0624">Polysaccharide degradation</keyword>
<dbReference type="InterPro" id="IPR012291">
    <property type="entry name" value="CBM2_carb-bd_dom_sf"/>
</dbReference>
<dbReference type="GO" id="GO:0000272">
    <property type="term" value="P:polysaccharide catabolic process"/>
    <property type="evidence" value="ECO:0007669"/>
    <property type="project" value="UniProtKB-KW"/>
</dbReference>
<dbReference type="InterPro" id="IPR008965">
    <property type="entry name" value="CBM2/CBM3_carb-bd_dom_sf"/>
</dbReference>
<protein>
    <recommendedName>
        <fullName evidence="9">Fibronectin type-III domain-containing protein</fullName>
    </recommendedName>
</protein>
<dbReference type="CDD" id="cd00063">
    <property type="entry name" value="FN3"/>
    <property type="match status" value="1"/>
</dbReference>
<dbReference type="PROSITE" id="PS51173">
    <property type="entry name" value="CBM2"/>
    <property type="match status" value="1"/>
</dbReference>
<sequence>MRRILLATLGVVLSAAFLAAPARASTDTTPPSKPAAPTFSSVTTTAANVFWPEATDNVGVTGYYLQQLVGGSWSTIRTVGPADRFQPVTGLTAGTPYTFGVIAFDAQGNTSARSDPGTFTTLALTATPTCRIQVITFSPGFLANITIVNTTATATSGWTIRFSLPATASAGSTFGGVLTRAGGTGTITPAAYNAVIAPGVQAFVGFSGMATPFTPPSSFTLNGIPCTV</sequence>
<dbReference type="SMART" id="SM00060">
    <property type="entry name" value="FN3"/>
    <property type="match status" value="1"/>
</dbReference>
<evidence type="ECO:0000256" key="1">
    <source>
        <dbReference type="ARBA" id="ARBA00023277"/>
    </source>
</evidence>
<proteinExistence type="predicted"/>
<evidence type="ECO:0000256" key="3">
    <source>
        <dbReference type="ARBA" id="ARBA00023326"/>
    </source>
</evidence>
<feature type="chain" id="PRO_5024463692" description="Fibronectin type-III domain-containing protein" evidence="4">
    <location>
        <begin position="25"/>
        <end position="228"/>
    </location>
</feature>
<dbReference type="GO" id="GO:0030247">
    <property type="term" value="F:polysaccharide binding"/>
    <property type="evidence" value="ECO:0007669"/>
    <property type="project" value="UniProtKB-UniRule"/>
</dbReference>
<dbReference type="GO" id="GO:0004553">
    <property type="term" value="F:hydrolase activity, hydrolyzing O-glycosyl compounds"/>
    <property type="evidence" value="ECO:0007669"/>
    <property type="project" value="InterPro"/>
</dbReference>
<dbReference type="Proteomes" id="UP000334990">
    <property type="component" value="Unassembled WGS sequence"/>
</dbReference>
<dbReference type="RefSeq" id="WP_344188834.1">
    <property type="nucleotide sequence ID" value="NZ_BAAABN010000019.1"/>
</dbReference>
<dbReference type="SUPFAM" id="SSF49265">
    <property type="entry name" value="Fibronectin type III"/>
    <property type="match status" value="1"/>
</dbReference>
<evidence type="ECO:0000313" key="7">
    <source>
        <dbReference type="EMBL" id="GES02617.1"/>
    </source>
</evidence>
<keyword evidence="4" id="KW-0732">Signal</keyword>
<dbReference type="InterPro" id="IPR003961">
    <property type="entry name" value="FN3_dom"/>
</dbReference>
<dbReference type="InterPro" id="IPR001919">
    <property type="entry name" value="CBD2"/>
</dbReference>
<dbReference type="Pfam" id="PF00553">
    <property type="entry name" value="CBM_2"/>
    <property type="match status" value="1"/>
</dbReference>
<reference evidence="7 8" key="1">
    <citation type="submission" date="2019-10" db="EMBL/GenBank/DDBJ databases">
        <title>Whole genome shotgun sequence of Acrocarpospora corrugata NBRC 13972.</title>
        <authorList>
            <person name="Ichikawa N."/>
            <person name="Kimura A."/>
            <person name="Kitahashi Y."/>
            <person name="Komaki H."/>
            <person name="Oguchi A."/>
        </authorList>
    </citation>
    <scope>NUCLEOTIDE SEQUENCE [LARGE SCALE GENOMIC DNA]</scope>
    <source>
        <strain evidence="7 8">NBRC 13972</strain>
    </source>
</reference>
<dbReference type="Pfam" id="PF00041">
    <property type="entry name" value="fn3"/>
    <property type="match status" value="1"/>
</dbReference>
<dbReference type="SMART" id="SM00637">
    <property type="entry name" value="CBD_II"/>
    <property type="match status" value="1"/>
</dbReference>
<dbReference type="PROSITE" id="PS50853">
    <property type="entry name" value="FN3"/>
    <property type="match status" value="1"/>
</dbReference>
<keyword evidence="2" id="KW-0378">Hydrolase</keyword>
<dbReference type="EMBL" id="BLAD01000060">
    <property type="protein sequence ID" value="GES02617.1"/>
    <property type="molecule type" value="Genomic_DNA"/>
</dbReference>
<evidence type="ECO:0000313" key="8">
    <source>
        <dbReference type="Proteomes" id="UP000334990"/>
    </source>
</evidence>
<evidence type="ECO:0000259" key="6">
    <source>
        <dbReference type="PROSITE" id="PS51173"/>
    </source>
</evidence>
<dbReference type="InterPro" id="IPR036116">
    <property type="entry name" value="FN3_sf"/>
</dbReference>